<dbReference type="Pfam" id="PF13490">
    <property type="entry name" value="zf-HC2"/>
    <property type="match status" value="1"/>
</dbReference>
<accession>A0ABV7YLB5</accession>
<dbReference type="InterPro" id="IPR013325">
    <property type="entry name" value="RNA_pol_sigma_r2"/>
</dbReference>
<dbReference type="Gene3D" id="1.10.1740.10">
    <property type="match status" value="1"/>
</dbReference>
<dbReference type="InterPro" id="IPR013324">
    <property type="entry name" value="RNA_pol_sigma_r3/r4-like"/>
</dbReference>
<feature type="region of interest" description="Disordered" evidence="6">
    <location>
        <begin position="362"/>
        <end position="592"/>
    </location>
</feature>
<reference evidence="9" key="1">
    <citation type="journal article" date="2019" name="Int. J. Syst. Evol. Microbiol.">
        <title>The Global Catalogue of Microorganisms (GCM) 10K type strain sequencing project: providing services to taxonomists for standard genome sequencing and annotation.</title>
        <authorList>
            <consortium name="The Broad Institute Genomics Platform"/>
            <consortium name="The Broad Institute Genome Sequencing Center for Infectious Disease"/>
            <person name="Wu L."/>
            <person name="Ma J."/>
        </authorList>
    </citation>
    <scope>NUCLEOTIDE SEQUENCE [LARGE SCALE GENOMIC DNA]</scope>
    <source>
        <strain evidence="9">CGMCC 4.7241</strain>
    </source>
</reference>
<keyword evidence="9" id="KW-1185">Reference proteome</keyword>
<dbReference type="PANTHER" id="PTHR43133:SF8">
    <property type="entry name" value="RNA POLYMERASE SIGMA FACTOR HI_1459-RELATED"/>
    <property type="match status" value="1"/>
</dbReference>
<evidence type="ECO:0000313" key="8">
    <source>
        <dbReference type="EMBL" id="MFC3765604.1"/>
    </source>
</evidence>
<organism evidence="8 9">
    <name type="scientific">Tenggerimyces flavus</name>
    <dbReference type="NCBI Taxonomy" id="1708749"/>
    <lineage>
        <taxon>Bacteria</taxon>
        <taxon>Bacillati</taxon>
        <taxon>Actinomycetota</taxon>
        <taxon>Actinomycetes</taxon>
        <taxon>Propionibacteriales</taxon>
        <taxon>Nocardioidaceae</taxon>
        <taxon>Tenggerimyces</taxon>
    </lineage>
</organism>
<dbReference type="PANTHER" id="PTHR43133">
    <property type="entry name" value="RNA POLYMERASE ECF-TYPE SIGMA FACTO"/>
    <property type="match status" value="1"/>
</dbReference>
<evidence type="ECO:0000256" key="6">
    <source>
        <dbReference type="SAM" id="MobiDB-lite"/>
    </source>
</evidence>
<evidence type="ECO:0000256" key="1">
    <source>
        <dbReference type="ARBA" id="ARBA00010641"/>
    </source>
</evidence>
<dbReference type="PRINTS" id="PR01217">
    <property type="entry name" value="PRICHEXTENSN"/>
</dbReference>
<dbReference type="InterPro" id="IPR036388">
    <property type="entry name" value="WH-like_DNA-bd_sf"/>
</dbReference>
<gene>
    <name evidence="8" type="ORF">ACFOUW_32550</name>
</gene>
<dbReference type="Gene3D" id="1.10.10.10">
    <property type="entry name" value="Winged helix-like DNA-binding domain superfamily/Winged helix DNA-binding domain"/>
    <property type="match status" value="1"/>
</dbReference>
<feature type="compositionally biased region" description="Low complexity" evidence="6">
    <location>
        <begin position="562"/>
        <end position="572"/>
    </location>
</feature>
<keyword evidence="5" id="KW-0804">Transcription</keyword>
<evidence type="ECO:0000256" key="3">
    <source>
        <dbReference type="ARBA" id="ARBA00023082"/>
    </source>
</evidence>
<dbReference type="Proteomes" id="UP001595699">
    <property type="component" value="Unassembled WGS sequence"/>
</dbReference>
<dbReference type="RefSeq" id="WP_205116550.1">
    <property type="nucleotide sequence ID" value="NZ_JAFBCM010000001.1"/>
</dbReference>
<evidence type="ECO:0000256" key="5">
    <source>
        <dbReference type="ARBA" id="ARBA00023163"/>
    </source>
</evidence>
<evidence type="ECO:0000256" key="4">
    <source>
        <dbReference type="ARBA" id="ARBA00023125"/>
    </source>
</evidence>
<keyword evidence="3" id="KW-0731">Sigma factor</keyword>
<comment type="similarity">
    <text evidence="1">Belongs to the sigma-70 factor family. ECF subfamily.</text>
</comment>
<proteinExistence type="inferred from homology"/>
<dbReference type="InterPro" id="IPR039425">
    <property type="entry name" value="RNA_pol_sigma-70-like"/>
</dbReference>
<evidence type="ECO:0000259" key="7">
    <source>
        <dbReference type="Pfam" id="PF13490"/>
    </source>
</evidence>
<dbReference type="SUPFAM" id="SSF88659">
    <property type="entry name" value="Sigma3 and sigma4 domains of RNA polymerase sigma factors"/>
    <property type="match status" value="1"/>
</dbReference>
<evidence type="ECO:0000256" key="2">
    <source>
        <dbReference type="ARBA" id="ARBA00023015"/>
    </source>
</evidence>
<dbReference type="SUPFAM" id="SSF88946">
    <property type="entry name" value="Sigma2 domain of RNA polymerase sigma factors"/>
    <property type="match status" value="1"/>
</dbReference>
<keyword evidence="4" id="KW-0238">DNA-binding</keyword>
<keyword evidence="2" id="KW-0805">Transcription regulation</keyword>
<feature type="compositionally biased region" description="Pro residues" evidence="6">
    <location>
        <begin position="432"/>
        <end position="525"/>
    </location>
</feature>
<dbReference type="EMBL" id="JBHRZH010000041">
    <property type="protein sequence ID" value="MFC3765604.1"/>
    <property type="molecule type" value="Genomic_DNA"/>
</dbReference>
<dbReference type="InterPro" id="IPR027383">
    <property type="entry name" value="Znf_put"/>
</dbReference>
<protein>
    <submittedName>
        <fullName evidence="8">Zf-HC2 domain-containing protein</fullName>
    </submittedName>
</protein>
<feature type="domain" description="Putative zinc-finger" evidence="7">
    <location>
        <begin position="188"/>
        <end position="221"/>
    </location>
</feature>
<comment type="caution">
    <text evidence="8">The sequence shown here is derived from an EMBL/GenBank/DDBJ whole genome shotgun (WGS) entry which is preliminary data.</text>
</comment>
<evidence type="ECO:0000313" key="9">
    <source>
        <dbReference type="Proteomes" id="UP001595699"/>
    </source>
</evidence>
<sequence>MPEPAPVSTSVPTDAELIAATQDGNTAAYADLFGRHQAAAMRLARLLTRNRGNAEDLTSLAYTRTFDELYTGVGPEVGFRTYLLAAVQCLHEDMVRAAGGEPDSEPQALVPAEEGAAGASAAGAFAALPERWQAALWHTGVEGESAAKVAPLLGLSPQGVEALAYRAREGLRQYYARHHLDGAHPKRCRATIGRLGAYTREGLTDRERTQIRQHLEKCERCTVLHDQLFAINTRLPALLGPVVLGTYSTGYLNATETERATWSAAFVRVRHAFSRTRGIALAGAATAASVALVAWAAATFVNGSTFPSLQQEIFAEHGAGSWRYPPGGVQTLAPMANSGSGTSPLDIGGKIGSGQAWFADAIVPRPGWGGSGPMPVPPPPNPGEPRLPYPSDPRPGPTSPGGPGPTQPGPTDPHPQPTDPQPEPTPTTNTPGPEPTSPSPTPPDPSPTPTDPSPTPTDPEPTPTDPEPTPTDPEPTPTDPEPTPTDPEPTPTDPEPTPTDPEPTPTDPEPTPTDPEPTPSDPEPTPTDSDPTCSPNGFNAPTEPSGGTSLPKPAGDAPADCPEPSESPSPTSGPAWMATGPQPIFVLAPGSP</sequence>
<feature type="compositionally biased region" description="Pro residues" evidence="6">
    <location>
        <begin position="374"/>
        <end position="425"/>
    </location>
</feature>
<name>A0ABV7YLB5_9ACTN</name>